<comment type="catalytic activity">
    <reaction evidence="6">
        <text>(2S)-2-hydroxy-3-oxobutyl phosphate + 5-amino-6-(D-ribitylamino)uracil = 6,7-dimethyl-8-(1-D-ribityl)lumazine + phosphate + 2 H2O + H(+)</text>
        <dbReference type="Rhea" id="RHEA:26152"/>
        <dbReference type="ChEBI" id="CHEBI:15377"/>
        <dbReference type="ChEBI" id="CHEBI:15378"/>
        <dbReference type="ChEBI" id="CHEBI:15934"/>
        <dbReference type="ChEBI" id="CHEBI:43474"/>
        <dbReference type="ChEBI" id="CHEBI:58201"/>
        <dbReference type="ChEBI" id="CHEBI:58830"/>
        <dbReference type="EC" id="2.5.1.78"/>
    </reaction>
</comment>
<dbReference type="InterPro" id="IPR034964">
    <property type="entry name" value="LS"/>
</dbReference>
<keyword evidence="4" id="KW-0686">Riboflavin biosynthesis</keyword>
<reference evidence="7" key="1">
    <citation type="submission" date="2018-05" db="EMBL/GenBank/DDBJ databases">
        <authorList>
            <person name="Lanie J.A."/>
            <person name="Ng W.-L."/>
            <person name="Kazmierczak K.M."/>
            <person name="Andrzejewski T.M."/>
            <person name="Davidsen T.M."/>
            <person name="Wayne K.J."/>
            <person name="Tettelin H."/>
            <person name="Glass J.I."/>
            <person name="Rusch D."/>
            <person name="Podicherti R."/>
            <person name="Tsui H.-C.T."/>
            <person name="Winkler M.E."/>
        </authorList>
    </citation>
    <scope>NUCLEOTIDE SEQUENCE</scope>
</reference>
<dbReference type="InterPro" id="IPR002180">
    <property type="entry name" value="LS/RS"/>
</dbReference>
<proteinExistence type="inferred from homology"/>
<dbReference type="PANTHER" id="PTHR21058">
    <property type="entry name" value="6,7-DIMETHYL-8-RIBITYLLUMAZINE SYNTHASE DMRL SYNTHASE LUMAZINE SYNTHASE"/>
    <property type="match status" value="1"/>
</dbReference>
<protein>
    <recommendedName>
        <fullName evidence="3">6,7-dimethyl-8-ribityllumazine synthase</fullName>
        <ecNumber evidence="3">2.5.1.78</ecNumber>
    </recommendedName>
</protein>
<evidence type="ECO:0000256" key="3">
    <source>
        <dbReference type="ARBA" id="ARBA00012664"/>
    </source>
</evidence>
<evidence type="ECO:0000256" key="1">
    <source>
        <dbReference type="ARBA" id="ARBA00004917"/>
    </source>
</evidence>
<sequence>MTSKVEIKLNTTDVSRESNYGIIHTQWNKAVVQILLENTKKELISQGVAADNINCTEVPGAFELPYAAKKMIQQGNLDVIIALGAIIKGETYHF</sequence>
<dbReference type="AlphaFoldDB" id="A0A381ZBT1"/>
<evidence type="ECO:0000256" key="2">
    <source>
        <dbReference type="ARBA" id="ARBA00007424"/>
    </source>
</evidence>
<dbReference type="Gene3D" id="3.40.50.960">
    <property type="entry name" value="Lumazine/riboflavin synthase"/>
    <property type="match status" value="1"/>
</dbReference>
<evidence type="ECO:0000256" key="6">
    <source>
        <dbReference type="ARBA" id="ARBA00048785"/>
    </source>
</evidence>
<dbReference type="EMBL" id="UINC01020725">
    <property type="protein sequence ID" value="SVA86758.1"/>
    <property type="molecule type" value="Genomic_DNA"/>
</dbReference>
<feature type="non-terminal residue" evidence="7">
    <location>
        <position position="1"/>
    </location>
</feature>
<evidence type="ECO:0000313" key="7">
    <source>
        <dbReference type="EMBL" id="SVA86758.1"/>
    </source>
</evidence>
<dbReference type="SUPFAM" id="SSF52121">
    <property type="entry name" value="Lumazine synthase"/>
    <property type="match status" value="1"/>
</dbReference>
<comment type="similarity">
    <text evidence="2">Belongs to the DMRL synthase family.</text>
</comment>
<gene>
    <name evidence="7" type="ORF">METZ01_LOCUS139612</name>
</gene>
<accession>A0A381ZBT1</accession>
<comment type="pathway">
    <text evidence="1">Cofactor biosynthesis; riboflavin biosynthesis; riboflavin from 2-hydroxy-3-oxobutyl phosphate and 5-amino-6-(D-ribitylamino)uracil: step 1/2.</text>
</comment>
<dbReference type="GO" id="GO:0009231">
    <property type="term" value="P:riboflavin biosynthetic process"/>
    <property type="evidence" value="ECO:0007669"/>
    <property type="project" value="UniProtKB-UniPathway"/>
</dbReference>
<evidence type="ECO:0000256" key="5">
    <source>
        <dbReference type="ARBA" id="ARBA00022679"/>
    </source>
</evidence>
<dbReference type="PANTHER" id="PTHR21058:SF0">
    <property type="entry name" value="6,7-DIMETHYL-8-RIBITYLLUMAZINE SYNTHASE"/>
    <property type="match status" value="1"/>
</dbReference>
<evidence type="ECO:0000256" key="4">
    <source>
        <dbReference type="ARBA" id="ARBA00022619"/>
    </source>
</evidence>
<organism evidence="7">
    <name type="scientific">marine metagenome</name>
    <dbReference type="NCBI Taxonomy" id="408172"/>
    <lineage>
        <taxon>unclassified sequences</taxon>
        <taxon>metagenomes</taxon>
        <taxon>ecological metagenomes</taxon>
    </lineage>
</organism>
<dbReference type="UniPathway" id="UPA00275">
    <property type="reaction ID" value="UER00404"/>
</dbReference>
<dbReference type="GO" id="GO:0009349">
    <property type="term" value="C:riboflavin synthase complex"/>
    <property type="evidence" value="ECO:0007669"/>
    <property type="project" value="InterPro"/>
</dbReference>
<feature type="non-terminal residue" evidence="7">
    <location>
        <position position="94"/>
    </location>
</feature>
<dbReference type="EC" id="2.5.1.78" evidence="3"/>
<keyword evidence="5" id="KW-0808">Transferase</keyword>
<name>A0A381ZBT1_9ZZZZ</name>
<dbReference type="InterPro" id="IPR036467">
    <property type="entry name" value="LS/RS_sf"/>
</dbReference>
<dbReference type="Pfam" id="PF00885">
    <property type="entry name" value="DMRL_synthase"/>
    <property type="match status" value="1"/>
</dbReference>
<dbReference type="GO" id="GO:0000906">
    <property type="term" value="F:6,7-dimethyl-8-ribityllumazine synthase activity"/>
    <property type="evidence" value="ECO:0007669"/>
    <property type="project" value="UniProtKB-EC"/>
</dbReference>